<evidence type="ECO:0000313" key="5">
    <source>
        <dbReference type="EMBL" id="ORB04975.1"/>
    </source>
</evidence>
<dbReference type="GO" id="GO:0031956">
    <property type="term" value="F:medium-chain fatty acid-CoA ligase activity"/>
    <property type="evidence" value="ECO:0007669"/>
    <property type="project" value="TreeGrafter"/>
</dbReference>
<dbReference type="PANTHER" id="PTHR43201">
    <property type="entry name" value="ACYL-COA SYNTHETASE"/>
    <property type="match status" value="1"/>
</dbReference>
<evidence type="ECO:0000256" key="2">
    <source>
        <dbReference type="ARBA" id="ARBA00022598"/>
    </source>
</evidence>
<evidence type="ECO:0008006" key="7">
    <source>
        <dbReference type="Google" id="ProtNLM"/>
    </source>
</evidence>
<dbReference type="AlphaFoldDB" id="A0A1X0FTM1"/>
<dbReference type="Gene3D" id="3.40.50.12780">
    <property type="entry name" value="N-terminal domain of ligase-like"/>
    <property type="match status" value="1"/>
</dbReference>
<dbReference type="Gene3D" id="3.30.300.30">
    <property type="match status" value="1"/>
</dbReference>
<dbReference type="Pfam" id="PF00501">
    <property type="entry name" value="AMP-binding"/>
    <property type="match status" value="1"/>
</dbReference>
<dbReference type="Pfam" id="PF13193">
    <property type="entry name" value="AMP-binding_C"/>
    <property type="match status" value="1"/>
</dbReference>
<evidence type="ECO:0000256" key="1">
    <source>
        <dbReference type="ARBA" id="ARBA00006432"/>
    </source>
</evidence>
<dbReference type="STRING" id="560555.BST30_15735"/>
<feature type="domain" description="AMP-dependent synthetase/ligase" evidence="3">
    <location>
        <begin position="45"/>
        <end position="389"/>
    </location>
</feature>
<dbReference type="GO" id="GO:0006631">
    <property type="term" value="P:fatty acid metabolic process"/>
    <property type="evidence" value="ECO:0007669"/>
    <property type="project" value="TreeGrafter"/>
</dbReference>
<dbReference type="InterPro" id="IPR025110">
    <property type="entry name" value="AMP-bd_C"/>
</dbReference>
<keyword evidence="2" id="KW-0436">Ligase</keyword>
<sequence>MGLSKLPLGSWSDRVVTGEVSGHPCLLYADRVSSLGAVLAESQRWFHREYLIQGDRRVTFRDHQGAVQRAARGLWRLGVRPGDRVGLFAANSPDWVAVFHGAVTIGAVAAPLNGWWSADDARQACDLISPALVVADDRCAPKLPATVPVADFADILSGPADSGLELPEVTDENAPAMVLFTAGTTGYPKGAVLSHRALIANLQTLLVVSRKLPNQIPDDIEPSVTLVGLPLFHIGAIQLLLVPLMTGSKVVFLEGKFDAAAFLRLVESESVTMFSGVPTMMERTLGHPDLACRDVSSLRTVVLGGSPVSPELLDRIATAMPNTRRRLGQTYGLTEAGGVVSTGVGADMESHPGCSGRLAPVVEARVADPGGDGTGELLVRSPAGMDGYWGLPGDPTISADGWISTGDIGRVDGDGYVYITGRSKEIIIRGGENVSASAVEAALAGHPAIAEAAVVGLPDPDLGEIVAAAIILADDAAPSVEELDRWARDNLAHFAVPARWWIRSELPTNDVGKVLKRELIAAWPERLGATQPQR</sequence>
<evidence type="ECO:0000259" key="4">
    <source>
        <dbReference type="Pfam" id="PF13193"/>
    </source>
</evidence>
<dbReference type="PROSITE" id="PS00455">
    <property type="entry name" value="AMP_BINDING"/>
    <property type="match status" value="1"/>
</dbReference>
<dbReference type="EMBL" id="MVHW01000017">
    <property type="protein sequence ID" value="ORB04975.1"/>
    <property type="molecule type" value="Genomic_DNA"/>
</dbReference>
<proteinExistence type="inferred from homology"/>
<organism evidence="5 6">
    <name type="scientific">Mycobacterium mantenii</name>
    <dbReference type="NCBI Taxonomy" id="560555"/>
    <lineage>
        <taxon>Bacteria</taxon>
        <taxon>Bacillati</taxon>
        <taxon>Actinomycetota</taxon>
        <taxon>Actinomycetes</taxon>
        <taxon>Mycobacteriales</taxon>
        <taxon>Mycobacteriaceae</taxon>
        <taxon>Mycobacterium</taxon>
        <taxon>Mycobacterium avium complex (MAC)</taxon>
    </lineage>
</organism>
<comment type="caution">
    <text evidence="5">The sequence shown here is derived from an EMBL/GenBank/DDBJ whole genome shotgun (WGS) entry which is preliminary data.</text>
</comment>
<dbReference type="InterPro" id="IPR020845">
    <property type="entry name" value="AMP-binding_CS"/>
</dbReference>
<dbReference type="Proteomes" id="UP000192760">
    <property type="component" value="Unassembled WGS sequence"/>
</dbReference>
<protein>
    <recommendedName>
        <fullName evidence="7">AMP-dependent synthetase</fullName>
    </recommendedName>
</protein>
<dbReference type="InterPro" id="IPR042099">
    <property type="entry name" value="ANL_N_sf"/>
</dbReference>
<comment type="similarity">
    <text evidence="1">Belongs to the ATP-dependent AMP-binding enzyme family.</text>
</comment>
<accession>A0A1X0FTM1</accession>
<dbReference type="PANTHER" id="PTHR43201:SF5">
    <property type="entry name" value="MEDIUM-CHAIN ACYL-COA LIGASE ACSF2, MITOCHONDRIAL"/>
    <property type="match status" value="1"/>
</dbReference>
<name>A0A1X0FTM1_MYCNT</name>
<evidence type="ECO:0000259" key="3">
    <source>
        <dbReference type="Pfam" id="PF00501"/>
    </source>
</evidence>
<reference evidence="5 6" key="1">
    <citation type="submission" date="2017-02" db="EMBL/GenBank/DDBJ databases">
        <title>The new phylogeny of genus Mycobacterium.</title>
        <authorList>
            <person name="Tortoli E."/>
            <person name="Trovato A."/>
            <person name="Cirillo D.M."/>
        </authorList>
    </citation>
    <scope>NUCLEOTIDE SEQUENCE [LARGE SCALE GENOMIC DNA]</scope>
    <source>
        <strain evidence="5 6">DSM 45255</strain>
    </source>
</reference>
<feature type="domain" description="AMP-binding enzyme C-terminal" evidence="4">
    <location>
        <begin position="439"/>
        <end position="513"/>
    </location>
</feature>
<dbReference type="SUPFAM" id="SSF56801">
    <property type="entry name" value="Acetyl-CoA synthetase-like"/>
    <property type="match status" value="1"/>
</dbReference>
<evidence type="ECO:0000313" key="6">
    <source>
        <dbReference type="Proteomes" id="UP000192760"/>
    </source>
</evidence>
<dbReference type="InterPro" id="IPR045851">
    <property type="entry name" value="AMP-bd_C_sf"/>
</dbReference>
<gene>
    <name evidence="5" type="ORF">BST30_15735</name>
</gene>
<dbReference type="InterPro" id="IPR000873">
    <property type="entry name" value="AMP-dep_synth/lig_dom"/>
</dbReference>